<organism evidence="4 5">
    <name type="scientific">Sphaerobacter thermophilus (strain ATCC 49802 / DSM 20745 / KCCM 41009 / NCIMB 13125 / S 6022)</name>
    <dbReference type="NCBI Taxonomy" id="479434"/>
    <lineage>
        <taxon>Bacteria</taxon>
        <taxon>Pseudomonadati</taxon>
        <taxon>Thermomicrobiota</taxon>
        <taxon>Thermomicrobia</taxon>
        <taxon>Sphaerobacterales</taxon>
        <taxon>Sphaerobacterineae</taxon>
        <taxon>Sphaerobacteraceae</taxon>
        <taxon>Sphaerobacter</taxon>
    </lineage>
</organism>
<evidence type="ECO:0000259" key="3">
    <source>
        <dbReference type="Pfam" id="PF01551"/>
    </source>
</evidence>
<keyword evidence="2" id="KW-1133">Transmembrane helix</keyword>
<dbReference type="GO" id="GO:0004222">
    <property type="term" value="F:metalloendopeptidase activity"/>
    <property type="evidence" value="ECO:0007669"/>
    <property type="project" value="TreeGrafter"/>
</dbReference>
<sequence>MVVNDPAYVPRATTVFRPLSPPSPAEAGRLSRAQRTPSAGLVAAALQWLRAPTVVPSWLLAVLLMGMVGTTGLLVYATSRDTAYTPDVAARVSEPSPVTPVPDAGAAAAAAEAAALKAQLSALIADLEQAERDSSMLFHLSREQSAELSETQAALQAAEQARVQEVQDLESRIAALEEQIDTVENLAARMRQLVGLPAGDDASGGPAVPANLPSDPGDAARARIEYAQQRVQALHAVLDEIDTRARARLAAVEQSGVLSAGIAPSVVAFSPDVPRGQPVSGPITSGFGVRGNPFGSADGEAASEMHTGIDFAVPQGTPVLATGAGVVRIAGWSGAYGSLVVIDHGNGISTYYGHNSSVLVSPGERVERGQVVALSGNTGRSTGAHVHYEIRVNGTPVDPSPFLALSP</sequence>
<dbReference type="InterPro" id="IPR050570">
    <property type="entry name" value="Cell_wall_metabolism_enzyme"/>
</dbReference>
<proteinExistence type="predicted"/>
<dbReference type="InterPro" id="IPR016047">
    <property type="entry name" value="M23ase_b-sheet_dom"/>
</dbReference>
<keyword evidence="1" id="KW-0175">Coiled coil</keyword>
<evidence type="ECO:0000313" key="5">
    <source>
        <dbReference type="Proteomes" id="UP000002027"/>
    </source>
</evidence>
<keyword evidence="5" id="KW-1185">Reference proteome</keyword>
<dbReference type="MEROPS" id="M23.011"/>
<dbReference type="Pfam" id="PF01551">
    <property type="entry name" value="Peptidase_M23"/>
    <property type="match status" value="1"/>
</dbReference>
<protein>
    <submittedName>
        <fullName evidence="4">Peptidase M23</fullName>
    </submittedName>
</protein>
<feature type="coiled-coil region" evidence="1">
    <location>
        <begin position="106"/>
        <end position="193"/>
    </location>
</feature>
<dbReference type="STRING" id="479434.Sthe_1650"/>
<feature type="domain" description="M23ase beta-sheet core" evidence="3">
    <location>
        <begin position="305"/>
        <end position="399"/>
    </location>
</feature>
<dbReference type="PANTHER" id="PTHR21666:SF270">
    <property type="entry name" value="MUREIN HYDROLASE ACTIVATOR ENVC"/>
    <property type="match status" value="1"/>
</dbReference>
<dbReference type="InParanoid" id="D1C4B7"/>
<evidence type="ECO:0000313" key="4">
    <source>
        <dbReference type="EMBL" id="ACZ39084.1"/>
    </source>
</evidence>
<reference evidence="5" key="1">
    <citation type="submission" date="2009-11" db="EMBL/GenBank/DDBJ databases">
        <title>The complete chromosome 1 of Sphaerobacter thermophilus DSM 20745.</title>
        <authorList>
            <person name="Lucas S."/>
            <person name="Copeland A."/>
            <person name="Lapidus A."/>
            <person name="Glavina del Rio T."/>
            <person name="Dalin E."/>
            <person name="Tice H."/>
            <person name="Bruce D."/>
            <person name="Goodwin L."/>
            <person name="Pitluck S."/>
            <person name="Kyrpides N."/>
            <person name="Mavromatis K."/>
            <person name="Ivanova N."/>
            <person name="Mikhailova N."/>
            <person name="LaButti K.M."/>
            <person name="Clum A."/>
            <person name="Sun H.I."/>
            <person name="Brettin T."/>
            <person name="Detter J.C."/>
            <person name="Han C."/>
            <person name="Larimer F."/>
            <person name="Land M."/>
            <person name="Hauser L."/>
            <person name="Markowitz V."/>
            <person name="Cheng J.F."/>
            <person name="Hugenholtz P."/>
            <person name="Woyke T."/>
            <person name="Wu D."/>
            <person name="Steenblock K."/>
            <person name="Schneider S."/>
            <person name="Pukall R."/>
            <person name="Goeker M."/>
            <person name="Klenk H.P."/>
            <person name="Eisen J.A."/>
        </authorList>
    </citation>
    <scope>NUCLEOTIDE SEQUENCE [LARGE SCALE GENOMIC DNA]</scope>
    <source>
        <strain evidence="5">ATCC 49802 / DSM 20745 / S 6022</strain>
    </source>
</reference>
<keyword evidence="2" id="KW-0812">Transmembrane</keyword>
<evidence type="ECO:0000256" key="2">
    <source>
        <dbReference type="SAM" id="Phobius"/>
    </source>
</evidence>
<keyword evidence="2" id="KW-0472">Membrane</keyword>
<evidence type="ECO:0000256" key="1">
    <source>
        <dbReference type="SAM" id="Coils"/>
    </source>
</evidence>
<accession>D1C4B7</accession>
<dbReference type="AlphaFoldDB" id="D1C4B7"/>
<dbReference type="EMBL" id="CP001823">
    <property type="protein sequence ID" value="ACZ39084.1"/>
    <property type="molecule type" value="Genomic_DNA"/>
</dbReference>
<feature type="transmembrane region" description="Helical" evidence="2">
    <location>
        <begin position="58"/>
        <end position="77"/>
    </location>
</feature>
<dbReference type="InterPro" id="IPR011055">
    <property type="entry name" value="Dup_hybrid_motif"/>
</dbReference>
<reference evidence="4 5" key="2">
    <citation type="journal article" date="2010" name="Stand. Genomic Sci.">
        <title>Complete genome sequence of Desulfohalobium retbaense type strain (HR(100)).</title>
        <authorList>
            <person name="Spring S."/>
            <person name="Nolan M."/>
            <person name="Lapidus A."/>
            <person name="Glavina Del Rio T."/>
            <person name="Copeland A."/>
            <person name="Tice H."/>
            <person name="Cheng J.F."/>
            <person name="Lucas S."/>
            <person name="Land M."/>
            <person name="Chen F."/>
            <person name="Bruce D."/>
            <person name="Goodwin L."/>
            <person name="Pitluck S."/>
            <person name="Ivanova N."/>
            <person name="Mavromatis K."/>
            <person name="Mikhailova N."/>
            <person name="Pati A."/>
            <person name="Chen A."/>
            <person name="Palaniappan K."/>
            <person name="Hauser L."/>
            <person name="Chang Y.J."/>
            <person name="Jeffries C.D."/>
            <person name="Munk C."/>
            <person name="Kiss H."/>
            <person name="Chain P."/>
            <person name="Han C."/>
            <person name="Brettin T."/>
            <person name="Detter J.C."/>
            <person name="Schuler E."/>
            <person name="Goker M."/>
            <person name="Rohde M."/>
            <person name="Bristow J."/>
            <person name="Eisen J.A."/>
            <person name="Markowitz V."/>
            <person name="Hugenholtz P."/>
            <person name="Kyrpides N.C."/>
            <person name="Klenk H.P."/>
        </authorList>
    </citation>
    <scope>NUCLEOTIDE SEQUENCE [LARGE SCALE GENOMIC DNA]</scope>
    <source>
        <strain evidence="5">ATCC 49802 / DSM 20745 / S 6022</strain>
    </source>
</reference>
<name>D1C4B7_SPHTD</name>
<dbReference type="PANTHER" id="PTHR21666">
    <property type="entry name" value="PEPTIDASE-RELATED"/>
    <property type="match status" value="1"/>
</dbReference>
<dbReference type="CDD" id="cd12797">
    <property type="entry name" value="M23_peptidase"/>
    <property type="match status" value="1"/>
</dbReference>
<dbReference type="SUPFAM" id="SSF51261">
    <property type="entry name" value="Duplicated hybrid motif"/>
    <property type="match status" value="1"/>
</dbReference>
<dbReference type="HOGENOM" id="CLU_029425_2_4_0"/>
<dbReference type="FunFam" id="2.70.70.10:FF:000006">
    <property type="entry name" value="M23 family peptidase"/>
    <property type="match status" value="1"/>
</dbReference>
<dbReference type="Gene3D" id="2.70.70.10">
    <property type="entry name" value="Glucose Permease (Domain IIA)"/>
    <property type="match status" value="1"/>
</dbReference>
<dbReference type="Proteomes" id="UP000002027">
    <property type="component" value="Chromosome 1"/>
</dbReference>
<dbReference type="eggNOG" id="COG0739">
    <property type="taxonomic scope" value="Bacteria"/>
</dbReference>
<gene>
    <name evidence="4" type="ordered locus">Sthe_1650</name>
</gene>
<dbReference type="KEGG" id="sti:Sthe_1650"/>